<accession>A0A6L9LFN7</accession>
<comment type="subcellular location">
    <subcellularLocation>
        <location evidence="1">Cell outer membrane</location>
    </subcellularLocation>
</comment>
<comment type="similarity">
    <text evidence="2">Belongs to the outer membrane factor (OMF) (TC 1.B.17) family.</text>
</comment>
<sequence length="428" mass="48437">MKPLLIRLFILLVTPISVWAQTVQSLALEDCYTLARQNYPLIKQRSLIQKTRDFSVANAAKGYLPQLSVSGQATYQNQTVDFSETGLGAIVPPTVTLPKISKDQYKITGQIDQVIYDGGAIHYAQEARRTDADTQEQSLEVSLYALRGRVNQLFFGVALIDEQLKLANLRKADIQSGADKMQGALTNGTAFRSSLNELKAELIRADQLATELKAARRAYVTMLGALINQPLDDNTVFIKPQPVTLSSQINRPELSLYESQKRIVDIQEKQLRVAYRPKVSAFFQENYGRPTFNILNNSFDFFWIGGVRFNWALSSLYTTRKNDVQLLAISRQSIDVQRETFLFNTNLSLTQQRVEVQKYQELITQDNEIVDLRASVKNSANAQLQNGVITSHEYINKVNAENEARQNLLLHQIQWLQAQYTHNNTSGN</sequence>
<keyword evidence="10" id="KW-1185">Reference proteome</keyword>
<dbReference type="PANTHER" id="PTHR30026:SF20">
    <property type="entry name" value="OUTER MEMBRANE PROTEIN TOLC"/>
    <property type="match status" value="1"/>
</dbReference>
<evidence type="ECO:0000256" key="7">
    <source>
        <dbReference type="ARBA" id="ARBA00023237"/>
    </source>
</evidence>
<evidence type="ECO:0000313" key="9">
    <source>
        <dbReference type="EMBL" id="NDU99190.1"/>
    </source>
</evidence>
<feature type="chain" id="PRO_5027039372" evidence="8">
    <location>
        <begin position="21"/>
        <end position="428"/>
    </location>
</feature>
<name>A0A6L9LFN7_9BACT</name>
<dbReference type="AlphaFoldDB" id="A0A6L9LFN7"/>
<gene>
    <name evidence="9" type="ORF">GK108_30205</name>
</gene>
<dbReference type="GO" id="GO:1990281">
    <property type="term" value="C:efflux pump complex"/>
    <property type="evidence" value="ECO:0007669"/>
    <property type="project" value="TreeGrafter"/>
</dbReference>
<evidence type="ECO:0000256" key="5">
    <source>
        <dbReference type="ARBA" id="ARBA00022692"/>
    </source>
</evidence>
<comment type="caution">
    <text evidence="9">The sequence shown here is derived from an EMBL/GenBank/DDBJ whole genome shotgun (WGS) entry which is preliminary data.</text>
</comment>
<protein>
    <submittedName>
        <fullName evidence="9">TolC family protein</fullName>
    </submittedName>
</protein>
<evidence type="ECO:0000256" key="6">
    <source>
        <dbReference type="ARBA" id="ARBA00023136"/>
    </source>
</evidence>
<dbReference type="SUPFAM" id="SSF56954">
    <property type="entry name" value="Outer membrane efflux proteins (OEP)"/>
    <property type="match status" value="1"/>
</dbReference>
<evidence type="ECO:0000256" key="3">
    <source>
        <dbReference type="ARBA" id="ARBA00022448"/>
    </source>
</evidence>
<dbReference type="InterPro" id="IPR051906">
    <property type="entry name" value="TolC-like"/>
</dbReference>
<dbReference type="Gene3D" id="1.20.1600.10">
    <property type="entry name" value="Outer membrane efflux proteins (OEP)"/>
    <property type="match status" value="1"/>
</dbReference>
<evidence type="ECO:0000313" key="10">
    <source>
        <dbReference type="Proteomes" id="UP000474175"/>
    </source>
</evidence>
<dbReference type="InterPro" id="IPR003423">
    <property type="entry name" value="OMP_efflux"/>
</dbReference>
<keyword evidence="6" id="KW-0472">Membrane</keyword>
<keyword evidence="4" id="KW-1134">Transmembrane beta strand</keyword>
<reference evidence="9 10" key="1">
    <citation type="submission" date="2020-02" db="EMBL/GenBank/DDBJ databases">
        <title>Draft genome sequence of two Spirosoma agri KCTC 52727 and Spirosoma terrae KCTC 52035.</title>
        <authorList>
            <person name="Rojas J."/>
            <person name="Ambika Manirajan B."/>
            <person name="Suarez C."/>
            <person name="Ratering S."/>
            <person name="Schnell S."/>
        </authorList>
    </citation>
    <scope>NUCLEOTIDE SEQUENCE [LARGE SCALE GENOMIC DNA]</scope>
    <source>
        <strain evidence="9 10">KCTC 52035</strain>
    </source>
</reference>
<dbReference type="EMBL" id="JAAFZH010000025">
    <property type="protein sequence ID" value="NDU99190.1"/>
    <property type="molecule type" value="Genomic_DNA"/>
</dbReference>
<dbReference type="GO" id="GO:0009279">
    <property type="term" value="C:cell outer membrane"/>
    <property type="evidence" value="ECO:0007669"/>
    <property type="project" value="UniProtKB-SubCell"/>
</dbReference>
<keyword evidence="5" id="KW-0812">Transmembrane</keyword>
<organism evidence="9 10">
    <name type="scientific">Spirosoma terrae</name>
    <dbReference type="NCBI Taxonomy" id="1968276"/>
    <lineage>
        <taxon>Bacteria</taxon>
        <taxon>Pseudomonadati</taxon>
        <taxon>Bacteroidota</taxon>
        <taxon>Cytophagia</taxon>
        <taxon>Cytophagales</taxon>
        <taxon>Cytophagaceae</taxon>
        <taxon>Spirosoma</taxon>
    </lineage>
</organism>
<evidence type="ECO:0000256" key="1">
    <source>
        <dbReference type="ARBA" id="ARBA00004442"/>
    </source>
</evidence>
<dbReference type="Proteomes" id="UP000474175">
    <property type="component" value="Unassembled WGS sequence"/>
</dbReference>
<dbReference type="GO" id="GO:0015562">
    <property type="term" value="F:efflux transmembrane transporter activity"/>
    <property type="evidence" value="ECO:0007669"/>
    <property type="project" value="InterPro"/>
</dbReference>
<evidence type="ECO:0000256" key="4">
    <source>
        <dbReference type="ARBA" id="ARBA00022452"/>
    </source>
</evidence>
<dbReference type="RefSeq" id="WP_163955323.1">
    <property type="nucleotide sequence ID" value="NZ_JAAFZH010000025.1"/>
</dbReference>
<dbReference type="Pfam" id="PF02321">
    <property type="entry name" value="OEP"/>
    <property type="match status" value="1"/>
</dbReference>
<dbReference type="PANTHER" id="PTHR30026">
    <property type="entry name" value="OUTER MEMBRANE PROTEIN TOLC"/>
    <property type="match status" value="1"/>
</dbReference>
<dbReference type="GO" id="GO:0015288">
    <property type="term" value="F:porin activity"/>
    <property type="evidence" value="ECO:0007669"/>
    <property type="project" value="TreeGrafter"/>
</dbReference>
<evidence type="ECO:0000256" key="2">
    <source>
        <dbReference type="ARBA" id="ARBA00007613"/>
    </source>
</evidence>
<keyword evidence="8" id="KW-0732">Signal</keyword>
<evidence type="ECO:0000256" key="8">
    <source>
        <dbReference type="SAM" id="SignalP"/>
    </source>
</evidence>
<feature type="signal peptide" evidence="8">
    <location>
        <begin position="1"/>
        <end position="20"/>
    </location>
</feature>
<keyword evidence="3" id="KW-0813">Transport</keyword>
<keyword evidence="7" id="KW-0998">Cell outer membrane</keyword>
<proteinExistence type="inferred from homology"/>